<dbReference type="SUPFAM" id="SSF53335">
    <property type="entry name" value="S-adenosyl-L-methionine-dependent methyltransferases"/>
    <property type="match status" value="1"/>
</dbReference>
<dbReference type="PANTHER" id="PTHR13069">
    <property type="entry name" value="ALKYLATED DNA REPAIR PROTEIN ALKB HOMOLOG 8"/>
    <property type="match status" value="1"/>
</dbReference>
<dbReference type="EMBL" id="AP006485">
    <property type="protein sequence ID" value="BAM79026.1"/>
    <property type="molecule type" value="Genomic_DNA"/>
</dbReference>
<proteinExistence type="predicted"/>
<dbReference type="GO" id="GO:0032259">
    <property type="term" value="P:methylation"/>
    <property type="evidence" value="ECO:0007669"/>
    <property type="project" value="UniProtKB-KW"/>
</dbReference>
<dbReference type="KEGG" id="cme:CYME_CMC092C"/>
<dbReference type="GO" id="GO:0006400">
    <property type="term" value="P:tRNA modification"/>
    <property type="evidence" value="ECO:0007669"/>
    <property type="project" value="UniProtKB-ARBA"/>
</dbReference>
<dbReference type="HOGENOM" id="CLU_029501_2_0_1"/>
<dbReference type="Proteomes" id="UP000007014">
    <property type="component" value="Chromosome 3"/>
</dbReference>
<organism evidence="4 5">
    <name type="scientific">Cyanidioschyzon merolae (strain NIES-3377 / 10D)</name>
    <name type="common">Unicellular red alga</name>
    <dbReference type="NCBI Taxonomy" id="280699"/>
    <lineage>
        <taxon>Eukaryota</taxon>
        <taxon>Rhodophyta</taxon>
        <taxon>Bangiophyceae</taxon>
        <taxon>Cyanidiales</taxon>
        <taxon>Cyanidiaceae</taxon>
        <taxon>Cyanidioschyzon</taxon>
    </lineage>
</organism>
<keyword evidence="5" id="KW-1185">Reference proteome</keyword>
<evidence type="ECO:0000259" key="3">
    <source>
        <dbReference type="Pfam" id="PF08241"/>
    </source>
</evidence>
<dbReference type="eggNOG" id="KOG1331">
    <property type="taxonomic scope" value="Eukaryota"/>
</dbReference>
<feature type="domain" description="Methyltransferase type 11" evidence="3">
    <location>
        <begin position="47"/>
        <end position="150"/>
    </location>
</feature>
<dbReference type="GO" id="GO:0008175">
    <property type="term" value="F:tRNA methyltransferase activity"/>
    <property type="evidence" value="ECO:0007669"/>
    <property type="project" value="UniProtKB-ARBA"/>
</dbReference>
<dbReference type="Gramene" id="CMC092CT">
    <property type="protein sequence ID" value="CMC092CT"/>
    <property type="gene ID" value="CMC092C"/>
</dbReference>
<gene>
    <name evidence="4" type="ORF">CYME_CMC092C</name>
</gene>
<accession>M1UNP2</accession>
<evidence type="ECO:0000313" key="5">
    <source>
        <dbReference type="Proteomes" id="UP000007014"/>
    </source>
</evidence>
<dbReference type="GO" id="GO:0008757">
    <property type="term" value="F:S-adenosylmethionine-dependent methyltransferase activity"/>
    <property type="evidence" value="ECO:0007669"/>
    <property type="project" value="InterPro"/>
</dbReference>
<dbReference type="InterPro" id="IPR029063">
    <property type="entry name" value="SAM-dependent_MTases_sf"/>
</dbReference>
<name>M1UNP2_CYAM1</name>
<evidence type="ECO:0000313" key="4">
    <source>
        <dbReference type="EMBL" id="BAM79026.1"/>
    </source>
</evidence>
<dbReference type="Gene3D" id="3.40.50.150">
    <property type="entry name" value="Vaccinia Virus protein VP39"/>
    <property type="match status" value="1"/>
</dbReference>
<dbReference type="InterPro" id="IPR051422">
    <property type="entry name" value="AlkB_tRNA_MeTrf/Diox"/>
</dbReference>
<dbReference type="InterPro" id="IPR013216">
    <property type="entry name" value="Methyltransf_11"/>
</dbReference>
<reference evidence="4 5" key="1">
    <citation type="journal article" date="2004" name="Nature">
        <title>Genome sequence of the ultrasmall unicellular red alga Cyanidioschyzon merolae 10D.</title>
        <authorList>
            <person name="Matsuzaki M."/>
            <person name="Misumi O."/>
            <person name="Shin-i T."/>
            <person name="Maruyama S."/>
            <person name="Takahara M."/>
            <person name="Miyagishima S."/>
            <person name="Mori T."/>
            <person name="Nishida K."/>
            <person name="Yagisawa F."/>
            <person name="Nishida K."/>
            <person name="Yoshida Y."/>
            <person name="Nishimura Y."/>
            <person name="Nakao S."/>
            <person name="Kobayashi T."/>
            <person name="Momoyama Y."/>
            <person name="Higashiyama T."/>
            <person name="Minoda A."/>
            <person name="Sano M."/>
            <person name="Nomoto H."/>
            <person name="Oishi K."/>
            <person name="Hayashi H."/>
            <person name="Ohta F."/>
            <person name="Nishizaka S."/>
            <person name="Haga S."/>
            <person name="Miura S."/>
            <person name="Morishita T."/>
            <person name="Kabeya Y."/>
            <person name="Terasawa K."/>
            <person name="Suzuki Y."/>
            <person name="Ishii Y."/>
            <person name="Asakawa S."/>
            <person name="Takano H."/>
            <person name="Ohta N."/>
            <person name="Kuroiwa H."/>
            <person name="Tanaka K."/>
            <person name="Shimizu N."/>
            <person name="Sugano S."/>
            <person name="Sato N."/>
            <person name="Nozaki H."/>
            <person name="Ogasawara N."/>
            <person name="Kohara Y."/>
            <person name="Kuroiwa T."/>
        </authorList>
    </citation>
    <scope>NUCLEOTIDE SEQUENCE [LARGE SCALE GENOMIC DNA]</scope>
    <source>
        <strain evidence="4 5">10D</strain>
    </source>
</reference>
<dbReference type="Pfam" id="PF08241">
    <property type="entry name" value="Methyltransf_11"/>
    <property type="match status" value="1"/>
</dbReference>
<evidence type="ECO:0000256" key="1">
    <source>
        <dbReference type="ARBA" id="ARBA00022603"/>
    </source>
</evidence>
<reference evidence="4 5" key="2">
    <citation type="journal article" date="2007" name="BMC Biol.">
        <title>A 100%-complete sequence reveals unusually simple genomic features in the hot-spring red alga Cyanidioschyzon merolae.</title>
        <authorList>
            <person name="Nozaki H."/>
            <person name="Takano H."/>
            <person name="Misumi O."/>
            <person name="Terasawa K."/>
            <person name="Matsuzaki M."/>
            <person name="Maruyama S."/>
            <person name="Nishida K."/>
            <person name="Yagisawa F."/>
            <person name="Yoshida Y."/>
            <person name="Fujiwara T."/>
            <person name="Takio S."/>
            <person name="Tamura K."/>
            <person name="Chung S.J."/>
            <person name="Nakamura S."/>
            <person name="Kuroiwa H."/>
            <person name="Tanaka K."/>
            <person name="Sato N."/>
            <person name="Kuroiwa T."/>
        </authorList>
    </citation>
    <scope>NUCLEOTIDE SEQUENCE [LARGE SCALE GENOMIC DNA]</scope>
    <source>
        <strain evidence="4 5">10D</strain>
    </source>
</reference>
<dbReference type="OMA" id="PCALRKV"/>
<dbReference type="AlphaFoldDB" id="M1UNP2"/>
<keyword evidence="1" id="KW-0489">Methyltransferase</keyword>
<evidence type="ECO:0000256" key="2">
    <source>
        <dbReference type="ARBA" id="ARBA00022679"/>
    </source>
</evidence>
<dbReference type="OrthoDB" id="271595at2759"/>
<dbReference type="GeneID" id="16992519"/>
<protein>
    <recommendedName>
        <fullName evidence="3">Methyltransferase type 11 domain-containing protein</fullName>
    </recommendedName>
</protein>
<dbReference type="RefSeq" id="XP_005535312.1">
    <property type="nucleotide sequence ID" value="XM_005535255.1"/>
</dbReference>
<dbReference type="PANTHER" id="PTHR13069:SF21">
    <property type="entry name" value="ALKYLATED DNA REPAIR PROTEIN ALKB HOMOLOG 8"/>
    <property type="match status" value="1"/>
</dbReference>
<sequence>MDAFEHENRYVHAVYEAIGDHFSATRYRTWPRVQAFLEQLAHEALVLDSGAGNGKYALPVLRQHGYYIAADRCRRLLLRARWQSDALEAQETALLPVECVQADCLFLPFRSGVFDVALSIAVIHHVATARRRVGAVVELGRVLRPTGHALVYVWALRAIPLKLRSRAQSTMDGYLLPWHHKRSTGADALPQKKSDSPSQTYFRFYHLFEEDELRMLVEEANAVSKEGAATTWTLRITGETFDHQNYVVEFQRQNIHALLEDAADNILHPSI</sequence>
<dbReference type="STRING" id="280699.M1UNP2"/>
<keyword evidence="2" id="KW-0808">Transferase</keyword>